<feature type="transmembrane region" description="Helical" evidence="1">
    <location>
        <begin position="123"/>
        <end position="146"/>
    </location>
</feature>
<evidence type="ECO:0000313" key="4">
    <source>
        <dbReference type="Proteomes" id="UP000253831"/>
    </source>
</evidence>
<feature type="transmembrane region" description="Helical" evidence="1">
    <location>
        <begin position="43"/>
        <end position="64"/>
    </location>
</feature>
<feature type="transmembrane region" description="Helical" evidence="1">
    <location>
        <begin position="12"/>
        <end position="31"/>
    </location>
</feature>
<feature type="domain" description="DUF1468" evidence="2">
    <location>
        <begin position="12"/>
        <end position="147"/>
    </location>
</feature>
<organism evidence="3 4">
    <name type="scientific">Candidatus Accumulibacter meliphilus</name>
    <dbReference type="NCBI Taxonomy" id="2211374"/>
    <lineage>
        <taxon>Bacteria</taxon>
        <taxon>Pseudomonadati</taxon>
        <taxon>Pseudomonadota</taxon>
        <taxon>Betaproteobacteria</taxon>
        <taxon>Candidatus Accumulibacter</taxon>
    </lineage>
</organism>
<gene>
    <name evidence="3" type="ORF">DVS81_10915</name>
</gene>
<accession>A0A369XT23</accession>
<evidence type="ECO:0000313" key="3">
    <source>
        <dbReference type="EMBL" id="RDE50548.1"/>
    </source>
</evidence>
<evidence type="ECO:0000256" key="1">
    <source>
        <dbReference type="SAM" id="Phobius"/>
    </source>
</evidence>
<reference evidence="3 4" key="1">
    <citation type="submission" date="2018-05" db="EMBL/GenBank/DDBJ databases">
        <title>Integrated omic analyses show evidence that a Ca. Accumulibacter phosphatis strain performs denitrification under micro-aerobic conditions.</title>
        <authorList>
            <person name="Camejo P.Y."/>
            <person name="Katherine M.D."/>
            <person name="Daniel N.R."/>
        </authorList>
    </citation>
    <scope>NUCLEOTIDE SEQUENCE [LARGE SCALE GENOMIC DNA]</scope>
    <source>
        <strain evidence="3">UW-LDO-IC</strain>
    </source>
</reference>
<evidence type="ECO:0000259" key="2">
    <source>
        <dbReference type="Pfam" id="PF07331"/>
    </source>
</evidence>
<keyword evidence="1" id="KW-0472">Membrane</keyword>
<dbReference type="Pfam" id="PF07331">
    <property type="entry name" value="TctB"/>
    <property type="match status" value="1"/>
</dbReference>
<name>A0A369XT23_9PROT</name>
<protein>
    <submittedName>
        <fullName evidence="3">Tripartite tricarboxylate transporter TctB family protein</fullName>
    </submittedName>
</protein>
<sequence length="155" mass="17047">MKLRIRNETDFWSGVMFIAFGLFFAAFATRYDFGTAQVMGPAYFPTVLGGLLALVGVLVALAGLGREGEGGKLERFHFAELAWVLGAVLIYAAILRWAGLLVSMLALIVISSFASHEFRWKEAIILSIVMAVITYLVFIMGLKLTIPVLPAFLRN</sequence>
<dbReference type="AlphaFoldDB" id="A0A369XT23"/>
<proteinExistence type="predicted"/>
<dbReference type="Proteomes" id="UP000253831">
    <property type="component" value="Unassembled WGS sequence"/>
</dbReference>
<dbReference type="InterPro" id="IPR009936">
    <property type="entry name" value="DUF1468"/>
</dbReference>
<keyword evidence="1" id="KW-0812">Transmembrane</keyword>
<keyword evidence="1" id="KW-1133">Transmembrane helix</keyword>
<dbReference type="EMBL" id="QPGA01000018">
    <property type="protein sequence ID" value="RDE50548.1"/>
    <property type="molecule type" value="Genomic_DNA"/>
</dbReference>
<comment type="caution">
    <text evidence="3">The sequence shown here is derived from an EMBL/GenBank/DDBJ whole genome shotgun (WGS) entry which is preliminary data.</text>
</comment>